<dbReference type="PROSITE" id="PS50948">
    <property type="entry name" value="PAN"/>
    <property type="match status" value="1"/>
</dbReference>
<keyword evidence="6 20" id="KW-0808">Transferase</keyword>
<keyword evidence="3 20" id="KW-0723">Serine/threonine-protein kinase</keyword>
<feature type="binding site" evidence="21">
    <location>
        <position position="530"/>
    </location>
    <ligand>
        <name>ATP</name>
        <dbReference type="ChEBI" id="CHEBI:30616"/>
    </ligand>
</feature>
<keyword evidence="15" id="KW-1015">Disulfide bond</keyword>
<proteinExistence type="inferred from homology"/>
<evidence type="ECO:0000256" key="20">
    <source>
        <dbReference type="PIRNR" id="PIRNR000641"/>
    </source>
</evidence>
<dbReference type="Pfam" id="PF01453">
    <property type="entry name" value="B_lectin"/>
    <property type="match status" value="1"/>
</dbReference>
<dbReference type="HOGENOM" id="CLU_000288_116_2_1"/>
<feature type="region of interest" description="Disordered" evidence="22">
    <location>
        <begin position="1"/>
        <end position="55"/>
    </location>
</feature>
<feature type="domain" description="Protein kinase" evidence="24">
    <location>
        <begin position="501"/>
        <end position="774"/>
    </location>
</feature>
<keyword evidence="13 23" id="KW-1133">Transmembrane helix</keyword>
<dbReference type="SMART" id="SM00473">
    <property type="entry name" value="PAN_AP"/>
    <property type="match status" value="1"/>
</dbReference>
<dbReference type="InterPro" id="IPR017441">
    <property type="entry name" value="Protein_kinase_ATP_BS"/>
</dbReference>
<dbReference type="Pfam" id="PF00954">
    <property type="entry name" value="S_locus_glycop"/>
    <property type="match status" value="1"/>
</dbReference>
<dbReference type="Gene3D" id="2.90.10.10">
    <property type="entry name" value="Bulb-type lectin domain"/>
    <property type="match status" value="1"/>
</dbReference>
<dbReference type="PROSITE" id="PS00107">
    <property type="entry name" value="PROTEIN_KINASE_ATP"/>
    <property type="match status" value="1"/>
</dbReference>
<evidence type="ECO:0000256" key="10">
    <source>
        <dbReference type="ARBA" id="ARBA00022741"/>
    </source>
</evidence>
<evidence type="ECO:0000256" key="11">
    <source>
        <dbReference type="ARBA" id="ARBA00022777"/>
    </source>
</evidence>
<reference evidence="26" key="2">
    <citation type="submission" date="2018-05" db="EMBL/GenBank/DDBJ databases">
        <title>OmerRS3 (Oryza meridionalis Reference Sequence Version 3).</title>
        <authorList>
            <person name="Zhang J."/>
            <person name="Kudrna D."/>
            <person name="Lee S."/>
            <person name="Talag J."/>
            <person name="Welchert J."/>
            <person name="Wing R.A."/>
        </authorList>
    </citation>
    <scope>NUCLEOTIDE SEQUENCE [LARGE SCALE GENOMIC DNA]</scope>
    <source>
        <strain evidence="26">cv. OR44</strain>
    </source>
</reference>
<keyword evidence="12 20" id="KW-0067">ATP-binding</keyword>
<dbReference type="InterPro" id="IPR008271">
    <property type="entry name" value="Ser/Thr_kinase_AS"/>
</dbReference>
<dbReference type="GO" id="GO:0005886">
    <property type="term" value="C:plasma membrane"/>
    <property type="evidence" value="ECO:0007669"/>
    <property type="project" value="UniProtKB-SubCell"/>
</dbReference>
<evidence type="ECO:0000256" key="5">
    <source>
        <dbReference type="ARBA" id="ARBA00022553"/>
    </source>
</evidence>
<comment type="catalytic activity">
    <reaction evidence="19 20">
        <text>L-seryl-[protein] + ATP = O-phospho-L-seryl-[protein] + ADP + H(+)</text>
        <dbReference type="Rhea" id="RHEA:17989"/>
        <dbReference type="Rhea" id="RHEA-COMP:9863"/>
        <dbReference type="Rhea" id="RHEA-COMP:11604"/>
        <dbReference type="ChEBI" id="CHEBI:15378"/>
        <dbReference type="ChEBI" id="CHEBI:29999"/>
        <dbReference type="ChEBI" id="CHEBI:30616"/>
        <dbReference type="ChEBI" id="CHEBI:83421"/>
        <dbReference type="ChEBI" id="CHEBI:456216"/>
        <dbReference type="EC" id="2.7.11.1"/>
    </reaction>
</comment>
<keyword evidence="4" id="KW-0245">EGF-like domain</keyword>
<dbReference type="InterPro" id="IPR003609">
    <property type="entry name" value="Pan_app"/>
</dbReference>
<dbReference type="InterPro" id="IPR000719">
    <property type="entry name" value="Prot_kinase_dom"/>
</dbReference>
<comment type="similarity">
    <text evidence="20">Belongs to the protein kinase superfamily. Ser/Thr protein kinase family.</text>
</comment>
<dbReference type="CDD" id="cd14066">
    <property type="entry name" value="STKc_IRAK"/>
    <property type="match status" value="1"/>
</dbReference>
<keyword evidence="7 23" id="KW-0812">Transmembrane</keyword>
<keyword evidence="17" id="KW-0325">Glycoprotein</keyword>
<dbReference type="InterPro" id="IPR024171">
    <property type="entry name" value="SRK-like_kinase"/>
</dbReference>
<dbReference type="AlphaFoldDB" id="A0A0E0BZ68"/>
<evidence type="ECO:0000256" key="22">
    <source>
        <dbReference type="SAM" id="MobiDB-lite"/>
    </source>
</evidence>
<dbReference type="PANTHER" id="PTHR47974">
    <property type="entry name" value="OS07G0415500 PROTEIN"/>
    <property type="match status" value="1"/>
</dbReference>
<dbReference type="GO" id="GO:0004674">
    <property type="term" value="F:protein serine/threonine kinase activity"/>
    <property type="evidence" value="ECO:0007669"/>
    <property type="project" value="UniProtKB-KW"/>
</dbReference>
<keyword evidence="2" id="KW-1003">Cell membrane</keyword>
<dbReference type="FunFam" id="3.30.200.20:FF:000370">
    <property type="entry name" value="Receptor-like protein kinase 4"/>
    <property type="match status" value="1"/>
</dbReference>
<dbReference type="InterPro" id="IPR000858">
    <property type="entry name" value="S_locus_glycoprot_dom"/>
</dbReference>
<dbReference type="eggNOG" id="ENOG502QUMK">
    <property type="taxonomic scope" value="Eukaryota"/>
</dbReference>
<dbReference type="GO" id="GO:0048544">
    <property type="term" value="P:recognition of pollen"/>
    <property type="evidence" value="ECO:0007669"/>
    <property type="project" value="InterPro"/>
</dbReference>
<evidence type="ECO:0000256" key="13">
    <source>
        <dbReference type="ARBA" id="ARBA00022989"/>
    </source>
</evidence>
<dbReference type="PIRSF" id="PIRSF000641">
    <property type="entry name" value="SRK"/>
    <property type="match status" value="1"/>
</dbReference>
<evidence type="ECO:0000256" key="18">
    <source>
        <dbReference type="ARBA" id="ARBA00047899"/>
    </source>
</evidence>
<dbReference type="FunFam" id="1.10.510.10:FF:000227">
    <property type="entry name" value="Serine/threonine-protein kinase"/>
    <property type="match status" value="1"/>
</dbReference>
<dbReference type="EC" id="2.7.11.1" evidence="20"/>
<evidence type="ECO:0000256" key="19">
    <source>
        <dbReference type="ARBA" id="ARBA00048679"/>
    </source>
</evidence>
<evidence type="ECO:0000256" key="14">
    <source>
        <dbReference type="ARBA" id="ARBA00023136"/>
    </source>
</evidence>
<name>A0A0E0BZ68_9ORYZ</name>
<dbReference type="InterPro" id="IPR011009">
    <property type="entry name" value="Kinase-like_dom_sf"/>
</dbReference>
<dbReference type="Gramene" id="OMERI01G07660.1">
    <property type="protein sequence ID" value="OMERI01G07660.1"/>
    <property type="gene ID" value="OMERI01G07660"/>
</dbReference>
<evidence type="ECO:0000256" key="15">
    <source>
        <dbReference type="ARBA" id="ARBA00023157"/>
    </source>
</evidence>
<dbReference type="PROSITE" id="PS50011">
    <property type="entry name" value="PROTEIN_KINASE_DOM"/>
    <property type="match status" value="1"/>
</dbReference>
<evidence type="ECO:0000256" key="9">
    <source>
        <dbReference type="ARBA" id="ARBA00022734"/>
    </source>
</evidence>
<keyword evidence="14 23" id="KW-0472">Membrane</keyword>
<evidence type="ECO:0000256" key="1">
    <source>
        <dbReference type="ARBA" id="ARBA00004251"/>
    </source>
</evidence>
<reference evidence="26" key="1">
    <citation type="submission" date="2015-04" db="UniProtKB">
        <authorList>
            <consortium name="EnsemblPlants"/>
        </authorList>
    </citation>
    <scope>IDENTIFICATION</scope>
</reference>
<dbReference type="SUPFAM" id="SSF56112">
    <property type="entry name" value="Protein kinase-like (PK-like)"/>
    <property type="match status" value="1"/>
</dbReference>
<organism evidence="26">
    <name type="scientific">Oryza meridionalis</name>
    <dbReference type="NCBI Taxonomy" id="40149"/>
    <lineage>
        <taxon>Eukaryota</taxon>
        <taxon>Viridiplantae</taxon>
        <taxon>Streptophyta</taxon>
        <taxon>Embryophyta</taxon>
        <taxon>Tracheophyta</taxon>
        <taxon>Spermatophyta</taxon>
        <taxon>Magnoliopsida</taxon>
        <taxon>Liliopsida</taxon>
        <taxon>Poales</taxon>
        <taxon>Poaceae</taxon>
        <taxon>BOP clade</taxon>
        <taxon>Oryzoideae</taxon>
        <taxon>Oryzeae</taxon>
        <taxon>Oryzinae</taxon>
        <taxon>Oryza</taxon>
    </lineage>
</organism>
<evidence type="ECO:0000313" key="26">
    <source>
        <dbReference type="EnsemblPlants" id="OMERI01G07660.1"/>
    </source>
</evidence>
<feature type="domain" description="Apple" evidence="25">
    <location>
        <begin position="355"/>
        <end position="429"/>
    </location>
</feature>
<comment type="catalytic activity">
    <reaction evidence="18 20">
        <text>L-threonyl-[protein] + ATP = O-phospho-L-threonyl-[protein] + ADP + H(+)</text>
        <dbReference type="Rhea" id="RHEA:46608"/>
        <dbReference type="Rhea" id="RHEA-COMP:11060"/>
        <dbReference type="Rhea" id="RHEA-COMP:11605"/>
        <dbReference type="ChEBI" id="CHEBI:15378"/>
        <dbReference type="ChEBI" id="CHEBI:30013"/>
        <dbReference type="ChEBI" id="CHEBI:30616"/>
        <dbReference type="ChEBI" id="CHEBI:61977"/>
        <dbReference type="ChEBI" id="CHEBI:456216"/>
        <dbReference type="EC" id="2.7.11.1"/>
    </reaction>
</comment>
<evidence type="ECO:0000256" key="3">
    <source>
        <dbReference type="ARBA" id="ARBA00022527"/>
    </source>
</evidence>
<keyword evidence="27" id="KW-1185">Reference proteome</keyword>
<evidence type="ECO:0000256" key="12">
    <source>
        <dbReference type="ARBA" id="ARBA00022840"/>
    </source>
</evidence>
<evidence type="ECO:0000256" key="7">
    <source>
        <dbReference type="ARBA" id="ARBA00022692"/>
    </source>
</evidence>
<dbReference type="CDD" id="cd01098">
    <property type="entry name" value="PAN_AP_plant"/>
    <property type="match status" value="1"/>
</dbReference>
<dbReference type="SMART" id="SM00220">
    <property type="entry name" value="S_TKc"/>
    <property type="match status" value="1"/>
</dbReference>
<evidence type="ECO:0000256" key="17">
    <source>
        <dbReference type="ARBA" id="ARBA00023180"/>
    </source>
</evidence>
<dbReference type="Gene3D" id="1.10.510.10">
    <property type="entry name" value="Transferase(Phosphotransferase) domain 1"/>
    <property type="match status" value="1"/>
</dbReference>
<evidence type="ECO:0000313" key="27">
    <source>
        <dbReference type="Proteomes" id="UP000008021"/>
    </source>
</evidence>
<keyword evidence="16" id="KW-0675">Receptor</keyword>
<dbReference type="SMART" id="SM00108">
    <property type="entry name" value="B_lectin"/>
    <property type="match status" value="1"/>
</dbReference>
<keyword evidence="10 20" id="KW-0547">Nucleotide-binding</keyword>
<evidence type="ECO:0000256" key="8">
    <source>
        <dbReference type="ARBA" id="ARBA00022729"/>
    </source>
</evidence>
<dbReference type="PANTHER" id="PTHR47974:SF19">
    <property type="entry name" value="RECEPTOR-LIKE SERINE_THREONINE-PROTEIN KINASE"/>
    <property type="match status" value="1"/>
</dbReference>
<dbReference type="Pfam" id="PF00069">
    <property type="entry name" value="Pkinase"/>
    <property type="match status" value="1"/>
</dbReference>
<keyword evidence="5" id="KW-0597">Phosphoprotein</keyword>
<evidence type="ECO:0000256" key="6">
    <source>
        <dbReference type="ARBA" id="ARBA00022679"/>
    </source>
</evidence>
<dbReference type="STRING" id="40149.A0A0E0BZ68"/>
<evidence type="ECO:0000256" key="21">
    <source>
        <dbReference type="PROSITE-ProRule" id="PRU10141"/>
    </source>
</evidence>
<evidence type="ECO:0000259" key="24">
    <source>
        <dbReference type="PROSITE" id="PS50011"/>
    </source>
</evidence>
<dbReference type="GO" id="GO:0005524">
    <property type="term" value="F:ATP binding"/>
    <property type="evidence" value="ECO:0007669"/>
    <property type="project" value="UniProtKB-UniRule"/>
</dbReference>
<dbReference type="InterPro" id="IPR036426">
    <property type="entry name" value="Bulb-type_lectin_dom_sf"/>
</dbReference>
<evidence type="ECO:0000256" key="4">
    <source>
        <dbReference type="ARBA" id="ARBA00022536"/>
    </source>
</evidence>
<evidence type="ECO:0000259" key="25">
    <source>
        <dbReference type="PROSITE" id="PS50948"/>
    </source>
</evidence>
<dbReference type="SUPFAM" id="SSF51110">
    <property type="entry name" value="alpha-D-mannose-specific plant lectins"/>
    <property type="match status" value="1"/>
</dbReference>
<dbReference type="EnsemblPlants" id="OMERI01G07660.1">
    <property type="protein sequence ID" value="OMERI01G07660.1"/>
    <property type="gene ID" value="OMERI01G07660"/>
</dbReference>
<dbReference type="GO" id="GO:0051707">
    <property type="term" value="P:response to other organism"/>
    <property type="evidence" value="ECO:0007669"/>
    <property type="project" value="UniProtKB-ARBA"/>
</dbReference>
<dbReference type="Gene3D" id="3.30.200.20">
    <property type="entry name" value="Phosphorylase Kinase, domain 1"/>
    <property type="match status" value="1"/>
</dbReference>
<feature type="transmembrane region" description="Helical" evidence="23">
    <location>
        <begin position="450"/>
        <end position="470"/>
    </location>
</feature>
<evidence type="ECO:0000256" key="23">
    <source>
        <dbReference type="SAM" id="Phobius"/>
    </source>
</evidence>
<evidence type="ECO:0000256" key="2">
    <source>
        <dbReference type="ARBA" id="ARBA00022475"/>
    </source>
</evidence>
<dbReference type="Pfam" id="PF08276">
    <property type="entry name" value="PAN_2"/>
    <property type="match status" value="1"/>
</dbReference>
<protein>
    <recommendedName>
        <fullName evidence="20">Receptor-like serine/threonine-protein kinase</fullName>
        <ecNumber evidence="20">2.7.11.1</ecNumber>
    </recommendedName>
</protein>
<accession>A0A0E0BZ68</accession>
<keyword evidence="11 20" id="KW-0418">Kinase</keyword>
<dbReference type="PROSITE" id="PS00108">
    <property type="entry name" value="PROTEIN_KINASE_ST"/>
    <property type="match status" value="1"/>
</dbReference>
<dbReference type="InterPro" id="IPR001480">
    <property type="entry name" value="Bulb-type_lectin_dom"/>
</dbReference>
<dbReference type="GO" id="GO:0106310">
    <property type="term" value="F:protein serine kinase activity"/>
    <property type="evidence" value="ECO:0007669"/>
    <property type="project" value="RHEA"/>
</dbReference>
<keyword evidence="9" id="KW-0430">Lectin</keyword>
<keyword evidence="8" id="KW-0732">Signal</keyword>
<comment type="subcellular location">
    <subcellularLocation>
        <location evidence="1">Cell membrane</location>
        <topology evidence="1">Single-pass type I membrane protein</topology>
    </subcellularLocation>
</comment>
<sequence>MASGAGFASPTAEPSAVRGTGERVQIEASPPRSLRRMRRAPSAISSPHTRIDDVRSGPVVKQPLVQIQVEILGQEAPGAWPGGQSLNANQTLVSRNGAFKLGFNFSVSAYHISYCDVNIWFINSSSCSYDHFPVWQPDLYCRDSSSISLSEKGILQINDCYNMSTTYISAVAVLLDNGNLVIRDQVNNSMVLWQSFDNPTGILISGGRLGFNSITGNNVSLSYRSKLDPLVYTLTLDATKRRGFIIQLNPISLTFSGTFPRWIDIHEDGDYALTLNGTNTYMHLNSSGFIEFGKQDVCSSVLWSAPESLCDFDSYCGPYSLCTRSGSCICPIGFDPPSTVEWIAVGCSRKVPMNCKMGFYPIDGVYKFPQNSWPSDARSMKQCEASCTRDCTCIAFAYNTTCLLWFVELRNTVVLDSGSNGNRLYIRIDTSQQQNSGSRGAPQFSNQKKAIVLSVMGMIAVIAIILIFLWRCQTKLLTAKPVYENEILMVFSFTQVKNSTKNFSEKLGEGGFGSVFKGTILDSMTVAVKKLKDLRQGEKQFRAEVQTVGMIQHNNLVRLLGFCADGSNRLLVYEYLTNGSLNSHLFSGSSANLLSWELRHQIALGTARGLAYLHEECKDCIVHCDMKPDNILLDTEFCPKIADFGMAKILGREFSRALTTMRGTIGYLAPEWISGLPITHKADVYSYGMMLLEIISGRRNSEKIKEGRHTYFPIYVACKVNEGDVMCLLDSRLKGNADAEQLARACRIACWCIQDAEDHRPMMGQVVHMLEGVIDVGVPPVPRSLQYFVGMEDNNTQSAECN</sequence>
<dbReference type="GO" id="GO:0030246">
    <property type="term" value="F:carbohydrate binding"/>
    <property type="evidence" value="ECO:0007669"/>
    <property type="project" value="UniProtKB-KW"/>
</dbReference>
<dbReference type="Proteomes" id="UP000008021">
    <property type="component" value="Chromosome 1"/>
</dbReference>
<evidence type="ECO:0000256" key="16">
    <source>
        <dbReference type="ARBA" id="ARBA00023170"/>
    </source>
</evidence>